<dbReference type="InterPro" id="IPR034593">
    <property type="entry name" value="DgoD-like"/>
</dbReference>
<sequence>MIISEINTHLLYHELEAPFQSSFSTFTARHHCLVEIVCDDGTIGWGECLGPADINAATVKSMASLIIGRNPLDIEPIWLETYNQFRDQGQRGPIHTALSGIDIALWDIAGKHFNAPIYQLMGGAYRTEIPAYATCGFKPVGADHAQACVEEMTACVADGFKAVKIKIGFGVEADIATIKAVRNAIGDNIALMIDANHGYDAIDATSIGRRAAEFNIEWFEEPVIPEALTSYTDLRRNQPIPIAAGETWHGKYANEEALKQGCVDILQPDVCGVGGLSEARKLITLCEVHHVRLVPHIWGTAVALAASLHFHAIIPPSPPSHNQHSPLLEFDRTYNPFRQAIVKQPIEHKNGMVTVPNGPGLGIEIDRDALKLFAPK</sequence>
<dbReference type="Pfam" id="PF13378">
    <property type="entry name" value="MR_MLE_C"/>
    <property type="match status" value="1"/>
</dbReference>
<proteinExistence type="predicted"/>
<dbReference type="InterPro" id="IPR036849">
    <property type="entry name" value="Enolase-like_C_sf"/>
</dbReference>
<dbReference type="SMART" id="SM00922">
    <property type="entry name" value="MR_MLE"/>
    <property type="match status" value="1"/>
</dbReference>
<dbReference type="InterPro" id="IPR034618">
    <property type="entry name" value="GLI"/>
</dbReference>
<comment type="caution">
    <text evidence="2">The sequence shown here is derived from an EMBL/GenBank/DDBJ whole genome shotgun (WGS) entry which is preliminary data.</text>
</comment>
<dbReference type="PROSITE" id="PS00908">
    <property type="entry name" value="MR_MLE_1"/>
    <property type="match status" value="1"/>
</dbReference>
<dbReference type="SFLD" id="SFLDS00001">
    <property type="entry name" value="Enolase"/>
    <property type="match status" value="1"/>
</dbReference>
<gene>
    <name evidence="2" type="ORF">COB13_04400</name>
</gene>
<dbReference type="AlphaFoldDB" id="A0A2A4Z6M7"/>
<reference key="1">
    <citation type="submission" date="2017-08" db="EMBL/GenBank/DDBJ databases">
        <title>A dynamic microbial community with high functional redundancy inhabits the cold, oxic subseafloor aquifer.</title>
        <authorList>
            <person name="Tully B.J."/>
            <person name="Wheat C.G."/>
            <person name="Glazer B.T."/>
            <person name="Huber J.A."/>
        </authorList>
    </citation>
    <scope>NUCLEOTIDE SEQUENCE [LARGE SCALE GENOMIC DNA]</scope>
</reference>
<dbReference type="SUPFAM" id="SSF51604">
    <property type="entry name" value="Enolase C-terminal domain-like"/>
    <property type="match status" value="1"/>
</dbReference>
<dbReference type="Gene3D" id="3.30.390.10">
    <property type="entry name" value="Enolase-like, N-terminal domain"/>
    <property type="match status" value="1"/>
</dbReference>
<organism evidence="2">
    <name type="scientific">OCS116 cluster bacterium</name>
    <dbReference type="NCBI Taxonomy" id="2030921"/>
    <lineage>
        <taxon>Bacteria</taxon>
        <taxon>Pseudomonadati</taxon>
        <taxon>Pseudomonadota</taxon>
        <taxon>Alphaproteobacteria</taxon>
        <taxon>OCS116 cluster</taxon>
    </lineage>
</organism>
<feature type="domain" description="Mandelate racemase/muconate lactonizing enzyme C-terminal" evidence="1">
    <location>
        <begin position="145"/>
        <end position="241"/>
    </location>
</feature>
<dbReference type="GO" id="GO:0016853">
    <property type="term" value="F:isomerase activity"/>
    <property type="evidence" value="ECO:0007669"/>
    <property type="project" value="InterPro"/>
</dbReference>
<dbReference type="SFLD" id="SFLDG00179">
    <property type="entry name" value="mandelate_racemase"/>
    <property type="match status" value="1"/>
</dbReference>
<dbReference type="InterPro" id="IPR013341">
    <property type="entry name" value="Mandelate_racemase_N_dom"/>
</dbReference>
<reference evidence="2" key="2">
    <citation type="journal article" date="2018" name="ISME J.">
        <title>A dynamic microbial community with high functional redundancy inhabits the cold, oxic subseafloor aquifer.</title>
        <authorList>
            <person name="Tully B.J."/>
            <person name="Wheat C.G."/>
            <person name="Glazer B.T."/>
            <person name="Huber J.A."/>
        </authorList>
    </citation>
    <scope>NUCLEOTIDE SEQUENCE</scope>
    <source>
        <strain evidence="2">NORP83</strain>
    </source>
</reference>
<dbReference type="CDD" id="cd03316">
    <property type="entry name" value="MR_like"/>
    <property type="match status" value="1"/>
</dbReference>
<dbReference type="InterPro" id="IPR013342">
    <property type="entry name" value="Mandelate_racemase_C"/>
</dbReference>
<dbReference type="SUPFAM" id="SSF54826">
    <property type="entry name" value="Enolase N-terminal domain-like"/>
    <property type="match status" value="1"/>
</dbReference>
<dbReference type="Pfam" id="PF02746">
    <property type="entry name" value="MR_MLE_N"/>
    <property type="match status" value="1"/>
</dbReference>
<dbReference type="InterPro" id="IPR029017">
    <property type="entry name" value="Enolase-like_N"/>
</dbReference>
<dbReference type="InterPro" id="IPR018110">
    <property type="entry name" value="Mandel_Rmase/mucon_lact_enz_CS"/>
</dbReference>
<protein>
    <submittedName>
        <fullName evidence="2">Mandelate racemase</fullName>
    </submittedName>
</protein>
<dbReference type="SFLD" id="SFLDF00553">
    <property type="entry name" value="galactarolactone_cycloisomeras"/>
    <property type="match status" value="1"/>
</dbReference>
<evidence type="ECO:0000313" key="2">
    <source>
        <dbReference type="EMBL" id="PCJ02440.1"/>
    </source>
</evidence>
<dbReference type="Gene3D" id="3.20.20.120">
    <property type="entry name" value="Enolase-like C-terminal domain"/>
    <property type="match status" value="1"/>
</dbReference>
<accession>A0A2A4Z6M7</accession>
<name>A0A2A4Z6M7_9PROT</name>
<dbReference type="GO" id="GO:0000287">
    <property type="term" value="F:magnesium ion binding"/>
    <property type="evidence" value="ECO:0007669"/>
    <property type="project" value="UniProtKB-ARBA"/>
</dbReference>
<dbReference type="PANTHER" id="PTHR48080">
    <property type="entry name" value="D-GALACTONATE DEHYDRATASE-RELATED"/>
    <property type="match status" value="1"/>
</dbReference>
<dbReference type="EMBL" id="NVUS01000004">
    <property type="protein sequence ID" value="PCJ02440.1"/>
    <property type="molecule type" value="Genomic_DNA"/>
</dbReference>
<dbReference type="InterPro" id="IPR029065">
    <property type="entry name" value="Enolase_C-like"/>
</dbReference>
<dbReference type="GO" id="GO:0009063">
    <property type="term" value="P:amino acid catabolic process"/>
    <property type="evidence" value="ECO:0007669"/>
    <property type="project" value="InterPro"/>
</dbReference>
<evidence type="ECO:0000259" key="1">
    <source>
        <dbReference type="SMART" id="SM00922"/>
    </source>
</evidence>